<evidence type="ECO:0000313" key="1">
    <source>
        <dbReference type="EMBL" id="TNN61933.1"/>
    </source>
</evidence>
<dbReference type="OrthoDB" id="10605846at2759"/>
<comment type="caution">
    <text evidence="1">The sequence shown here is derived from an EMBL/GenBank/DDBJ whole genome shotgun (WGS) entry which is preliminary data.</text>
</comment>
<organism evidence="1 2">
    <name type="scientific">Liparis tanakae</name>
    <name type="common">Tanaka's snailfish</name>
    <dbReference type="NCBI Taxonomy" id="230148"/>
    <lineage>
        <taxon>Eukaryota</taxon>
        <taxon>Metazoa</taxon>
        <taxon>Chordata</taxon>
        <taxon>Craniata</taxon>
        <taxon>Vertebrata</taxon>
        <taxon>Euteleostomi</taxon>
        <taxon>Actinopterygii</taxon>
        <taxon>Neopterygii</taxon>
        <taxon>Teleostei</taxon>
        <taxon>Neoteleostei</taxon>
        <taxon>Acanthomorphata</taxon>
        <taxon>Eupercaria</taxon>
        <taxon>Perciformes</taxon>
        <taxon>Cottioidei</taxon>
        <taxon>Cottales</taxon>
        <taxon>Liparidae</taxon>
        <taxon>Liparis</taxon>
    </lineage>
</organism>
<evidence type="ECO:0000313" key="2">
    <source>
        <dbReference type="Proteomes" id="UP000314294"/>
    </source>
</evidence>
<gene>
    <name evidence="1" type="ORF">EYF80_027860</name>
</gene>
<dbReference type="AlphaFoldDB" id="A0A4Z2HA95"/>
<dbReference type="Proteomes" id="UP000314294">
    <property type="component" value="Unassembled WGS sequence"/>
</dbReference>
<name>A0A4Z2HA95_9TELE</name>
<keyword evidence="2" id="KW-1185">Reference proteome</keyword>
<sequence>MPSAQIRVIIVSGEPHFHQGLINFFHRTHIDAEKAGCECVSESFPDEGDKGNLFSFPTRQIPPSLTRPKVRRQGYYLEHHSLKHRGLGQAVFDELKRWQKL</sequence>
<dbReference type="EMBL" id="SRLO01000305">
    <property type="protein sequence ID" value="TNN61933.1"/>
    <property type="molecule type" value="Genomic_DNA"/>
</dbReference>
<proteinExistence type="predicted"/>
<reference evidence="1 2" key="1">
    <citation type="submission" date="2019-03" db="EMBL/GenBank/DDBJ databases">
        <title>First draft genome of Liparis tanakae, snailfish: a comprehensive survey of snailfish specific genes.</title>
        <authorList>
            <person name="Kim W."/>
            <person name="Song I."/>
            <person name="Jeong J.-H."/>
            <person name="Kim D."/>
            <person name="Kim S."/>
            <person name="Ryu S."/>
            <person name="Song J.Y."/>
            <person name="Lee S.K."/>
        </authorList>
    </citation>
    <scope>NUCLEOTIDE SEQUENCE [LARGE SCALE GENOMIC DNA]</scope>
    <source>
        <tissue evidence="1">Muscle</tissue>
    </source>
</reference>
<accession>A0A4Z2HA95</accession>
<protein>
    <submittedName>
        <fullName evidence="1">Uncharacterized protein</fullName>
    </submittedName>
</protein>